<dbReference type="CDD" id="cd14688">
    <property type="entry name" value="bZIP_YAP"/>
    <property type="match status" value="1"/>
</dbReference>
<proteinExistence type="predicted"/>
<dbReference type="GO" id="GO:0003700">
    <property type="term" value="F:DNA-binding transcription factor activity"/>
    <property type="evidence" value="ECO:0007669"/>
    <property type="project" value="InterPro"/>
</dbReference>
<reference evidence="2 3" key="1">
    <citation type="journal article" date="2020" name="Microbiol. Resour. Announc.">
        <title>Draft Genome Sequence of a Cladosporium Species Isolated from the Mesophotic Ascidian Didemnum maculosum.</title>
        <authorList>
            <person name="Gioti A."/>
            <person name="Siaperas R."/>
            <person name="Nikolaivits E."/>
            <person name="Le Goff G."/>
            <person name="Ouazzani J."/>
            <person name="Kotoulas G."/>
            <person name="Topakas E."/>
        </authorList>
    </citation>
    <scope>NUCLEOTIDE SEQUENCE [LARGE SCALE GENOMIC DNA]</scope>
    <source>
        <strain evidence="2 3">TM138-S3</strain>
    </source>
</reference>
<comment type="caution">
    <text evidence="2">The sequence shown here is derived from an EMBL/GenBank/DDBJ whole genome shotgun (WGS) entry which is preliminary data.</text>
</comment>
<sequence>MTCVVASPWNPFSTTATWSPMNSQPPDSLHPALERSQSHGYASSGSEQPKKSGTSKKRASRAGTRSVSTLSAAQLERKRANDREAQRAIRQRTKDHIDSLENTISDLRRSQDANEKVNVATRQRNRELEEENAYMRMKLGEAGLTVDLPPPSSRPQDPSLLAGHGSSPAAQVSGASIQRPASTSTSRSFSGTHPGPSGSWHHQQHVPRGSYSGLSNLPLAVPGAAGAPAPANLTTWRSHESTQSMPSMPGEIQTPARNASSLPYNTPSAAERPQWPSNTPQYQYTVTAEQQPQQQYHTHTQQHSPYGPAPMQSYPTAQHTAQHQTAYHPPQIPPQTEFQNLSVSGSPAAYTVAAPGTQSFVPPQQYQVAPMQSAEYQQPQAPLPSQPIPAPSYQHSASEQPFPGPPQQQSSVHYRDDSGRGYSLGHYPSA</sequence>
<feature type="region of interest" description="Disordered" evidence="1">
    <location>
        <begin position="144"/>
        <end position="343"/>
    </location>
</feature>
<feature type="compositionally biased region" description="Polar residues" evidence="1">
    <location>
        <begin position="334"/>
        <end position="343"/>
    </location>
</feature>
<feature type="compositionally biased region" description="Polar residues" evidence="1">
    <location>
        <begin position="10"/>
        <end position="26"/>
    </location>
</feature>
<feature type="compositionally biased region" description="Basic and acidic residues" evidence="1">
    <location>
        <begin position="106"/>
        <end position="115"/>
    </location>
</feature>
<feature type="compositionally biased region" description="Low complexity" evidence="1">
    <location>
        <begin position="290"/>
        <end position="306"/>
    </location>
</feature>
<protein>
    <recommendedName>
        <fullName evidence="4">BZIP domain-containing protein</fullName>
    </recommendedName>
</protein>
<dbReference type="AlphaFoldDB" id="A0AB34L7J3"/>
<organism evidence="2 3">
    <name type="scientific">Cladosporium halotolerans</name>
    <dbReference type="NCBI Taxonomy" id="1052096"/>
    <lineage>
        <taxon>Eukaryota</taxon>
        <taxon>Fungi</taxon>
        <taxon>Dikarya</taxon>
        <taxon>Ascomycota</taxon>
        <taxon>Pezizomycotina</taxon>
        <taxon>Dothideomycetes</taxon>
        <taxon>Dothideomycetidae</taxon>
        <taxon>Cladosporiales</taxon>
        <taxon>Cladosporiaceae</taxon>
        <taxon>Cladosporium</taxon>
    </lineage>
</organism>
<feature type="compositionally biased region" description="Polar residues" evidence="1">
    <location>
        <begin position="232"/>
        <end position="246"/>
    </location>
</feature>
<feature type="compositionally biased region" description="Polar residues" evidence="1">
    <location>
        <begin position="255"/>
        <end position="268"/>
    </location>
</feature>
<dbReference type="EMBL" id="JAAQHG020000001">
    <property type="protein sequence ID" value="KAL1590869.1"/>
    <property type="molecule type" value="Genomic_DNA"/>
</dbReference>
<feature type="region of interest" description="Disordered" evidence="1">
    <location>
        <begin position="363"/>
        <end position="430"/>
    </location>
</feature>
<dbReference type="RefSeq" id="XP_069233974.1">
    <property type="nucleotide sequence ID" value="XM_069368916.1"/>
</dbReference>
<evidence type="ECO:0000256" key="1">
    <source>
        <dbReference type="SAM" id="MobiDB-lite"/>
    </source>
</evidence>
<dbReference type="Gene3D" id="1.20.5.170">
    <property type="match status" value="1"/>
</dbReference>
<feature type="compositionally biased region" description="Polar residues" evidence="1">
    <location>
        <begin position="313"/>
        <end position="325"/>
    </location>
</feature>
<dbReference type="GeneID" id="96001754"/>
<dbReference type="InterPro" id="IPR046347">
    <property type="entry name" value="bZIP_sf"/>
</dbReference>
<dbReference type="SUPFAM" id="SSF57959">
    <property type="entry name" value="Leucine zipper domain"/>
    <property type="match status" value="1"/>
</dbReference>
<feature type="compositionally biased region" description="Polar residues" evidence="1">
    <location>
        <begin position="275"/>
        <end position="289"/>
    </location>
</feature>
<evidence type="ECO:0008006" key="4">
    <source>
        <dbReference type="Google" id="ProtNLM"/>
    </source>
</evidence>
<dbReference type="PANTHER" id="PTHR37012">
    <property type="entry name" value="B-ZIP TRANSCRIPTION FACTOR (EUROFUNG)-RELATED"/>
    <property type="match status" value="1"/>
</dbReference>
<feature type="compositionally biased region" description="Polar residues" evidence="1">
    <location>
        <begin position="38"/>
        <end position="47"/>
    </location>
</feature>
<feature type="region of interest" description="Disordered" evidence="1">
    <location>
        <begin position="1"/>
        <end position="131"/>
    </location>
</feature>
<keyword evidence="3" id="KW-1185">Reference proteome</keyword>
<feature type="compositionally biased region" description="Polar residues" evidence="1">
    <location>
        <begin position="168"/>
        <end position="191"/>
    </location>
</feature>
<name>A0AB34L7J3_9PEZI</name>
<feature type="compositionally biased region" description="Polar residues" evidence="1">
    <location>
        <begin position="63"/>
        <end position="72"/>
    </location>
</feature>
<evidence type="ECO:0000313" key="3">
    <source>
        <dbReference type="Proteomes" id="UP000803884"/>
    </source>
</evidence>
<feature type="compositionally biased region" description="Pro residues" evidence="1">
    <location>
        <begin position="381"/>
        <end position="390"/>
    </location>
</feature>
<dbReference type="Proteomes" id="UP000803884">
    <property type="component" value="Unassembled WGS sequence"/>
</dbReference>
<evidence type="ECO:0000313" key="2">
    <source>
        <dbReference type="EMBL" id="KAL1590869.1"/>
    </source>
</evidence>
<feature type="compositionally biased region" description="Low complexity" evidence="1">
    <location>
        <begin position="217"/>
        <end position="231"/>
    </location>
</feature>
<gene>
    <name evidence="2" type="ORF">WHR41_00310</name>
</gene>
<feature type="compositionally biased region" description="Basic and acidic residues" evidence="1">
    <location>
        <begin position="75"/>
        <end position="99"/>
    </location>
</feature>
<accession>A0AB34L7J3</accession>